<dbReference type="AlphaFoldDB" id="A0A0V1AJY2"/>
<evidence type="ECO:0000313" key="2">
    <source>
        <dbReference type="Proteomes" id="UP000054653"/>
    </source>
</evidence>
<dbReference type="Proteomes" id="UP000054653">
    <property type="component" value="Unassembled WGS sequence"/>
</dbReference>
<sequence>MFILQTFNKPGGARRISTPMHTALLRSPHTDLTLPPVAPQKCKRDSQVKFRGRRRTAPLFQRSSSRTFLKGCNPSGWRGGTRRLMFLPPGSPASNGPVSYVWLLSDIPGVVPLHPVLVYHDCAALPLIVPYA</sequence>
<protein>
    <submittedName>
        <fullName evidence="1">Uncharacterized protein</fullName>
    </submittedName>
</protein>
<proteinExistence type="predicted"/>
<evidence type="ECO:0000313" key="1">
    <source>
        <dbReference type="EMBL" id="KRY25128.1"/>
    </source>
</evidence>
<reference evidence="1 2" key="1">
    <citation type="submission" date="2015-01" db="EMBL/GenBank/DDBJ databases">
        <title>Evolution of Trichinella species and genotypes.</title>
        <authorList>
            <person name="Korhonen P.K."/>
            <person name="Edoardo P."/>
            <person name="Giuseppe L.R."/>
            <person name="Gasser R.B."/>
        </authorList>
    </citation>
    <scope>NUCLEOTIDE SEQUENCE [LARGE SCALE GENOMIC DNA]</scope>
    <source>
        <strain evidence="1">ISS120</strain>
    </source>
</reference>
<name>A0A0V1AJY2_TRIBR</name>
<organism evidence="1 2">
    <name type="scientific">Trichinella britovi</name>
    <name type="common">Parasitic roundworm</name>
    <dbReference type="NCBI Taxonomy" id="45882"/>
    <lineage>
        <taxon>Eukaryota</taxon>
        <taxon>Metazoa</taxon>
        <taxon>Ecdysozoa</taxon>
        <taxon>Nematoda</taxon>
        <taxon>Enoplea</taxon>
        <taxon>Dorylaimia</taxon>
        <taxon>Trichinellida</taxon>
        <taxon>Trichinellidae</taxon>
        <taxon>Trichinella</taxon>
    </lineage>
</organism>
<comment type="caution">
    <text evidence="1">The sequence shown here is derived from an EMBL/GenBank/DDBJ whole genome shotgun (WGS) entry which is preliminary data.</text>
</comment>
<dbReference type="EMBL" id="JYDI01002539">
    <property type="protein sequence ID" value="KRY25128.1"/>
    <property type="molecule type" value="Genomic_DNA"/>
</dbReference>
<keyword evidence="2" id="KW-1185">Reference proteome</keyword>
<gene>
    <name evidence="1" type="ORF">T03_6905</name>
</gene>
<accession>A0A0V1AJY2</accession>
<feature type="non-terminal residue" evidence="1">
    <location>
        <position position="132"/>
    </location>
</feature>